<dbReference type="STRING" id="1244531.CIG2463D_0663"/>
<dbReference type="EMBL" id="CP009043">
    <property type="protein sequence ID" value="AII14518.1"/>
    <property type="molecule type" value="Genomic_DNA"/>
</dbReference>
<protein>
    <submittedName>
        <fullName evidence="2">Flagellar secreted protein</fullName>
    </submittedName>
</protein>
<accession>A0A076F9Y7</accession>
<dbReference type="InterPro" id="IPR001492">
    <property type="entry name" value="Flagellin"/>
</dbReference>
<gene>
    <name evidence="2" type="primary">flaC</name>
    <name evidence="2" type="ORF">CIG1485E_0663</name>
</gene>
<dbReference type="SUPFAM" id="SSF64518">
    <property type="entry name" value="Phase 1 flagellin"/>
    <property type="match status" value="1"/>
</dbReference>
<evidence type="ECO:0000313" key="3">
    <source>
        <dbReference type="Proteomes" id="UP000028486"/>
    </source>
</evidence>
<dbReference type="GO" id="GO:0009288">
    <property type="term" value="C:bacterial-type flagellum"/>
    <property type="evidence" value="ECO:0007669"/>
    <property type="project" value="InterPro"/>
</dbReference>
<keyword evidence="2" id="KW-0282">Flagellum</keyword>
<dbReference type="InterPro" id="IPR001029">
    <property type="entry name" value="Flagellin_N"/>
</dbReference>
<name>A0A076F9Y7_9BACT</name>
<dbReference type="Pfam" id="PF00669">
    <property type="entry name" value="Flagellin_N"/>
    <property type="match status" value="1"/>
</dbReference>
<reference evidence="3" key="1">
    <citation type="journal article" date="2014" name="Genome Announc.">
        <title>Complete Genome Sequence of Campylobacter iguaniorum Strain 1485ET, Isolated from a Bearded Dragon (Pogona vitticeps).</title>
        <authorList>
            <person name="Gilbert M.J."/>
            <person name="Miller W.G."/>
            <person name="Yee E."/>
            <person name="Kik M."/>
            <person name="Wagenaar J.A."/>
            <person name="Duim B."/>
        </authorList>
    </citation>
    <scope>NUCLEOTIDE SEQUENCE [LARGE SCALE GENOMIC DNA]</scope>
    <source>
        <strain evidence="3">1485E</strain>
    </source>
</reference>
<dbReference type="RefSeq" id="WP_038453691.1">
    <property type="nucleotide sequence ID" value="NZ_CP009043.1"/>
</dbReference>
<dbReference type="AlphaFoldDB" id="A0A076F9Y7"/>
<dbReference type="eggNOG" id="COG1344">
    <property type="taxonomic scope" value="Bacteria"/>
</dbReference>
<organism evidence="2 3">
    <name type="scientific">Campylobacter iguaniorum</name>
    <dbReference type="NCBI Taxonomy" id="1244531"/>
    <lineage>
        <taxon>Bacteria</taxon>
        <taxon>Pseudomonadati</taxon>
        <taxon>Campylobacterota</taxon>
        <taxon>Epsilonproteobacteria</taxon>
        <taxon>Campylobacterales</taxon>
        <taxon>Campylobacteraceae</taxon>
        <taxon>Campylobacter</taxon>
    </lineage>
</organism>
<dbReference type="Proteomes" id="UP000028486">
    <property type="component" value="Chromosome"/>
</dbReference>
<sequence length="250" mass="26200">MQINSMSSNQTNVYLNSAQNNANKALENIAANRALSGTDSANMVIADSLQSQANGTMQGVNNANDAIGMLQIADSTLQNLNSSADKLNQLSVRMNNAALGSNGRSALTSEANSIKTSMQDSLNSASFNGNNIFGGTLNFQTGSGQTSINLSSPNISSLDITNQKSISSFMDSVNLLRSDIGSTQNNLMSGINASLGFATSATARQSQLQNNDLASNVTNFNNANLQINSSTLMAAHNMQMLQSQMGKLLG</sequence>
<evidence type="ECO:0000313" key="2">
    <source>
        <dbReference type="EMBL" id="AII14518.1"/>
    </source>
</evidence>
<dbReference type="GO" id="GO:0005198">
    <property type="term" value="F:structural molecule activity"/>
    <property type="evidence" value="ECO:0007669"/>
    <property type="project" value="InterPro"/>
</dbReference>
<evidence type="ECO:0000259" key="1">
    <source>
        <dbReference type="Pfam" id="PF00669"/>
    </source>
</evidence>
<dbReference type="OrthoDB" id="5319985at2"/>
<dbReference type="PANTHER" id="PTHR42792">
    <property type="entry name" value="FLAGELLIN"/>
    <property type="match status" value="1"/>
</dbReference>
<dbReference type="PANTHER" id="PTHR42792:SF2">
    <property type="entry name" value="FLAGELLIN"/>
    <property type="match status" value="1"/>
</dbReference>
<keyword evidence="2" id="KW-0969">Cilium</keyword>
<dbReference type="KEGG" id="caj:CIG1485E_0663"/>
<dbReference type="Gene3D" id="1.20.1330.10">
    <property type="entry name" value="f41 fragment of flagellin, N-terminal domain"/>
    <property type="match status" value="1"/>
</dbReference>
<keyword evidence="3" id="KW-1185">Reference proteome</keyword>
<proteinExistence type="predicted"/>
<feature type="domain" description="Flagellin N-terminal" evidence="1">
    <location>
        <begin position="5"/>
        <end position="136"/>
    </location>
</feature>
<keyword evidence="2" id="KW-0966">Cell projection</keyword>
<dbReference type="HOGENOM" id="CLU_097077_0_0_7"/>